<organism evidence="1 2">
    <name type="scientific">Kitasatospora kifunensis</name>
    <name type="common">Streptomyces kifunensis</name>
    <dbReference type="NCBI Taxonomy" id="58351"/>
    <lineage>
        <taxon>Bacteria</taxon>
        <taxon>Bacillati</taxon>
        <taxon>Actinomycetota</taxon>
        <taxon>Actinomycetes</taxon>
        <taxon>Kitasatosporales</taxon>
        <taxon>Streptomycetaceae</taxon>
        <taxon>Kitasatospora</taxon>
    </lineage>
</organism>
<protein>
    <submittedName>
        <fullName evidence="1">Uncharacterized protein</fullName>
    </submittedName>
</protein>
<keyword evidence="2" id="KW-1185">Reference proteome</keyword>
<evidence type="ECO:0000313" key="2">
    <source>
        <dbReference type="Proteomes" id="UP000540506"/>
    </source>
</evidence>
<dbReference type="EMBL" id="JACHJV010000003">
    <property type="protein sequence ID" value="MBB4928452.1"/>
    <property type="molecule type" value="Genomic_DNA"/>
</dbReference>
<evidence type="ECO:0000313" key="1">
    <source>
        <dbReference type="EMBL" id="MBB4928452.1"/>
    </source>
</evidence>
<proteinExistence type="predicted"/>
<accession>A0A7W7VZ62</accession>
<reference evidence="1 2" key="1">
    <citation type="submission" date="2020-08" db="EMBL/GenBank/DDBJ databases">
        <title>Sequencing the genomes of 1000 actinobacteria strains.</title>
        <authorList>
            <person name="Klenk H.-P."/>
        </authorList>
    </citation>
    <scope>NUCLEOTIDE SEQUENCE [LARGE SCALE GENOMIC DNA]</scope>
    <source>
        <strain evidence="1 2">DSM 41654</strain>
    </source>
</reference>
<dbReference type="AlphaFoldDB" id="A0A7W7VZ62"/>
<sequence length="49" mass="5249">MTSAAAVTVLRFMTLPHPAPVSHVWMNNVLGISVSVLRFGRILDEAAGD</sequence>
<comment type="caution">
    <text evidence="1">The sequence shown here is derived from an EMBL/GenBank/DDBJ whole genome shotgun (WGS) entry which is preliminary data.</text>
</comment>
<name>A0A7W7VZ62_KITKI</name>
<gene>
    <name evidence="1" type="ORF">FHR34_007549</name>
</gene>
<dbReference type="Proteomes" id="UP000540506">
    <property type="component" value="Unassembled WGS sequence"/>
</dbReference>